<accession>A0A6H5HS24</accession>
<evidence type="ECO:0000313" key="1">
    <source>
        <dbReference type="EMBL" id="CAB0027996.1"/>
    </source>
</evidence>
<sequence length="76" mass="8687">MGQIQNIFEINLRARSTDFLEILYDASQMQCEQSLTLVHLLYSTIRAFSDCHERVTFTDLPGGNNKQGVAAYLFNK</sequence>
<reference evidence="1 2" key="1">
    <citation type="submission" date="2020-02" db="EMBL/GenBank/DDBJ databases">
        <authorList>
            <person name="Ferguson B K."/>
        </authorList>
    </citation>
    <scope>NUCLEOTIDE SEQUENCE [LARGE SCALE GENOMIC DNA]</scope>
</reference>
<organism evidence="1 2">
    <name type="scientific">Trichogramma brassicae</name>
    <dbReference type="NCBI Taxonomy" id="86971"/>
    <lineage>
        <taxon>Eukaryota</taxon>
        <taxon>Metazoa</taxon>
        <taxon>Ecdysozoa</taxon>
        <taxon>Arthropoda</taxon>
        <taxon>Hexapoda</taxon>
        <taxon>Insecta</taxon>
        <taxon>Pterygota</taxon>
        <taxon>Neoptera</taxon>
        <taxon>Endopterygota</taxon>
        <taxon>Hymenoptera</taxon>
        <taxon>Apocrita</taxon>
        <taxon>Proctotrupomorpha</taxon>
        <taxon>Chalcidoidea</taxon>
        <taxon>Trichogrammatidae</taxon>
        <taxon>Trichogramma</taxon>
    </lineage>
</organism>
<name>A0A6H5HS24_9HYME</name>
<gene>
    <name evidence="1" type="ORF">TBRA_LOCUS226</name>
</gene>
<proteinExistence type="predicted"/>
<evidence type="ECO:0000313" key="2">
    <source>
        <dbReference type="Proteomes" id="UP000479190"/>
    </source>
</evidence>
<dbReference type="Proteomes" id="UP000479190">
    <property type="component" value="Unassembled WGS sequence"/>
</dbReference>
<dbReference type="AlphaFoldDB" id="A0A6H5HS24"/>
<protein>
    <submittedName>
        <fullName evidence="1">Uncharacterized protein</fullName>
    </submittedName>
</protein>
<dbReference type="EMBL" id="CADCXV010000054">
    <property type="protein sequence ID" value="CAB0027996.1"/>
    <property type="molecule type" value="Genomic_DNA"/>
</dbReference>
<keyword evidence="2" id="KW-1185">Reference proteome</keyword>